<feature type="transmembrane region" description="Helical" evidence="8">
    <location>
        <begin position="102"/>
        <end position="120"/>
    </location>
</feature>
<dbReference type="PANTHER" id="PTHR22926:SF3">
    <property type="entry name" value="UNDECAPRENYL-PHOSPHATE ALPHA-N-ACETYLGLUCOSAMINYL 1-PHOSPHATE TRANSFERASE"/>
    <property type="match status" value="1"/>
</dbReference>
<evidence type="ECO:0000256" key="4">
    <source>
        <dbReference type="ARBA" id="ARBA00022692"/>
    </source>
</evidence>
<dbReference type="GO" id="GO:0005886">
    <property type="term" value="C:plasma membrane"/>
    <property type="evidence" value="ECO:0007669"/>
    <property type="project" value="UniProtKB-SubCell"/>
</dbReference>
<feature type="transmembrane region" description="Helical" evidence="8">
    <location>
        <begin position="251"/>
        <end position="269"/>
    </location>
</feature>
<protein>
    <submittedName>
        <fullName evidence="9">Undecaprenyl/decaprenyl-phosphate alpha-N-acetylglucosaminyl 1-phosphate transferase</fullName>
    </submittedName>
</protein>
<name>A0A4Q0M7P8_9SPHI</name>
<feature type="transmembrane region" description="Helical" evidence="8">
    <location>
        <begin position="209"/>
        <end position="231"/>
    </location>
</feature>
<organism evidence="9 10">
    <name type="scientific">Arcticibacter tournemirensis</name>
    <dbReference type="NCBI Taxonomy" id="699437"/>
    <lineage>
        <taxon>Bacteria</taxon>
        <taxon>Pseudomonadati</taxon>
        <taxon>Bacteroidota</taxon>
        <taxon>Sphingobacteriia</taxon>
        <taxon>Sphingobacteriales</taxon>
        <taxon>Sphingobacteriaceae</taxon>
        <taxon>Arcticibacter</taxon>
    </lineage>
</organism>
<dbReference type="GO" id="GO:0046872">
    <property type="term" value="F:metal ion binding"/>
    <property type="evidence" value="ECO:0007669"/>
    <property type="project" value="UniProtKB-KW"/>
</dbReference>
<dbReference type="Proteomes" id="UP000290848">
    <property type="component" value="Unassembled WGS sequence"/>
</dbReference>
<feature type="transmembrane region" description="Helical" evidence="8">
    <location>
        <begin position="132"/>
        <end position="154"/>
    </location>
</feature>
<gene>
    <name evidence="9" type="ORF">EKH83_13330</name>
</gene>
<reference evidence="9 10" key="1">
    <citation type="submission" date="2018-12" db="EMBL/GenBank/DDBJ databases">
        <title>The Draft Genome Sequence of the Soil Bacterium Pedobacter tournemirensis R1.</title>
        <authorList>
            <person name="He J."/>
        </authorList>
    </citation>
    <scope>NUCLEOTIDE SEQUENCE [LARGE SCALE GENOMIC DNA]</scope>
    <source>
        <strain evidence="9 10">R1</strain>
    </source>
</reference>
<keyword evidence="3 9" id="KW-0808">Transferase</keyword>
<dbReference type="Pfam" id="PF00953">
    <property type="entry name" value="Glycos_transf_4"/>
    <property type="match status" value="1"/>
</dbReference>
<comment type="subcellular location">
    <subcellularLocation>
        <location evidence="1">Cell membrane</location>
        <topology evidence="1">Multi-pass membrane protein</topology>
    </subcellularLocation>
</comment>
<sequence length="396" mass="42586">MITFLLVFTFSLLVVAVSISPLITIAIKKRLFDAPSESRKIHKRIIPNIGGLAIFSGFLLAVSLFIKTTDFWNANYLLASGIVIFITGLKDDIIGVDPMKKFAAQFAAAFLITILGDIRIMNLDGLLGFHQLSYAFSIGLSVFVIVGMINAFNLVDGIDGLAGFLGLMTSLTYACLFYAAGYNEWACMCLALAGAITGFLIHNISPAKIFMGDCGSLVLGFLIAVSTIQFINVGGGKVIELGSLSITSVPALALAIVALPIFDTLRVFTIRIVNQQSPFKADKNHMHHRMLALGMNHMQATATLVSVSLVFVITAFSLQDIGNNQLVATLVLMVIVMNSGLSLYLFSKKVNLDAKAEAAKEAMLVKADVKHAAVASKVVSEGKEFAEEILKKVNPN</sequence>
<accession>A0A4Q0M7P8</accession>
<dbReference type="GO" id="GO:0071555">
    <property type="term" value="P:cell wall organization"/>
    <property type="evidence" value="ECO:0007669"/>
    <property type="project" value="TreeGrafter"/>
</dbReference>
<evidence type="ECO:0000256" key="6">
    <source>
        <dbReference type="ARBA" id="ARBA00023136"/>
    </source>
</evidence>
<feature type="binding site" evidence="7">
    <location>
        <position position="153"/>
    </location>
    <ligand>
        <name>Mg(2+)</name>
        <dbReference type="ChEBI" id="CHEBI:18420"/>
    </ligand>
</feature>
<keyword evidence="6 8" id="KW-0472">Membrane</keyword>
<dbReference type="GO" id="GO:0016780">
    <property type="term" value="F:phosphotransferase activity, for other substituted phosphate groups"/>
    <property type="evidence" value="ECO:0007669"/>
    <property type="project" value="InterPro"/>
</dbReference>
<keyword evidence="7" id="KW-0460">Magnesium</keyword>
<feature type="transmembrane region" description="Helical" evidence="8">
    <location>
        <begin position="6"/>
        <end position="27"/>
    </location>
</feature>
<dbReference type="InterPro" id="IPR000715">
    <property type="entry name" value="Glycosyl_transferase_4"/>
</dbReference>
<feature type="binding site" evidence="7">
    <location>
        <position position="213"/>
    </location>
    <ligand>
        <name>Mg(2+)</name>
        <dbReference type="ChEBI" id="CHEBI:18420"/>
    </ligand>
</feature>
<keyword evidence="5 8" id="KW-1133">Transmembrane helix</keyword>
<evidence type="ECO:0000256" key="3">
    <source>
        <dbReference type="ARBA" id="ARBA00022679"/>
    </source>
</evidence>
<dbReference type="GO" id="GO:0009103">
    <property type="term" value="P:lipopolysaccharide biosynthetic process"/>
    <property type="evidence" value="ECO:0007669"/>
    <property type="project" value="TreeGrafter"/>
</dbReference>
<dbReference type="CDD" id="cd06853">
    <property type="entry name" value="GT_WecA_like"/>
    <property type="match status" value="1"/>
</dbReference>
<dbReference type="PANTHER" id="PTHR22926">
    <property type="entry name" value="PHOSPHO-N-ACETYLMURAMOYL-PENTAPEPTIDE-TRANSFERASE"/>
    <property type="match status" value="1"/>
</dbReference>
<feature type="transmembrane region" description="Helical" evidence="8">
    <location>
        <begin position="161"/>
        <end position="179"/>
    </location>
</feature>
<comment type="cofactor">
    <cofactor evidence="7">
        <name>Mg(2+)</name>
        <dbReference type="ChEBI" id="CHEBI:18420"/>
    </cofactor>
</comment>
<evidence type="ECO:0000256" key="8">
    <source>
        <dbReference type="SAM" id="Phobius"/>
    </source>
</evidence>
<keyword evidence="4 8" id="KW-0812">Transmembrane</keyword>
<proteinExistence type="predicted"/>
<evidence type="ECO:0000256" key="7">
    <source>
        <dbReference type="PIRSR" id="PIRSR600715-1"/>
    </source>
</evidence>
<feature type="transmembrane region" description="Helical" evidence="8">
    <location>
        <begin position="72"/>
        <end position="90"/>
    </location>
</feature>
<evidence type="ECO:0000256" key="1">
    <source>
        <dbReference type="ARBA" id="ARBA00004651"/>
    </source>
</evidence>
<keyword evidence="7" id="KW-0479">Metal-binding</keyword>
<evidence type="ECO:0000256" key="5">
    <source>
        <dbReference type="ARBA" id="ARBA00022989"/>
    </source>
</evidence>
<keyword evidence="2" id="KW-1003">Cell membrane</keyword>
<dbReference type="EMBL" id="RXOC01000008">
    <property type="protein sequence ID" value="RXF69131.1"/>
    <property type="molecule type" value="Genomic_DNA"/>
</dbReference>
<dbReference type="AlphaFoldDB" id="A0A4Q0M7P8"/>
<comment type="caution">
    <text evidence="9">The sequence shown here is derived from an EMBL/GenBank/DDBJ whole genome shotgun (WGS) entry which is preliminary data.</text>
</comment>
<feature type="transmembrane region" description="Helical" evidence="8">
    <location>
        <begin position="48"/>
        <end position="66"/>
    </location>
</feature>
<evidence type="ECO:0000313" key="10">
    <source>
        <dbReference type="Proteomes" id="UP000290848"/>
    </source>
</evidence>
<feature type="transmembrane region" description="Helical" evidence="8">
    <location>
        <begin position="290"/>
        <end position="314"/>
    </location>
</feature>
<dbReference type="GO" id="GO:0044038">
    <property type="term" value="P:cell wall macromolecule biosynthetic process"/>
    <property type="evidence" value="ECO:0007669"/>
    <property type="project" value="TreeGrafter"/>
</dbReference>
<feature type="transmembrane region" description="Helical" evidence="8">
    <location>
        <begin position="185"/>
        <end position="202"/>
    </location>
</feature>
<evidence type="ECO:0000256" key="2">
    <source>
        <dbReference type="ARBA" id="ARBA00022475"/>
    </source>
</evidence>
<dbReference type="RefSeq" id="WP_128769939.1">
    <property type="nucleotide sequence ID" value="NZ_RXOC01000008.1"/>
</dbReference>
<evidence type="ECO:0000313" key="9">
    <source>
        <dbReference type="EMBL" id="RXF69131.1"/>
    </source>
</evidence>
<feature type="transmembrane region" description="Helical" evidence="8">
    <location>
        <begin position="326"/>
        <end position="346"/>
    </location>
</feature>